<reference evidence="1" key="1">
    <citation type="submission" date="2021-03" db="EMBL/GenBank/DDBJ databases">
        <authorList>
            <person name="Stanton E."/>
        </authorList>
    </citation>
    <scope>NUCLEOTIDE SEQUENCE</scope>
    <source>
        <strain evidence="1">2020EL-00113</strain>
    </source>
</reference>
<comment type="caution">
    <text evidence="1">The sequence shown here is derived from an EMBL/GenBank/DDBJ whole genome shotgun (WGS) entry which is preliminary data.</text>
</comment>
<dbReference type="EMBL" id="JAGKLY010000003">
    <property type="protein sequence ID" value="MBQ0268521.1"/>
    <property type="molecule type" value="Genomic_DNA"/>
</dbReference>
<dbReference type="Proteomes" id="UP000674270">
    <property type="component" value="Unassembled WGS sequence"/>
</dbReference>
<protein>
    <submittedName>
        <fullName evidence="1">Uncharacterized protein</fullName>
    </submittedName>
</protein>
<name>A0A8I2DAQ2_9GAMM</name>
<gene>
    <name evidence="1" type="ORF">J7T18_09450</name>
</gene>
<evidence type="ECO:0000313" key="1">
    <source>
        <dbReference type="EMBL" id="MBQ0268521.1"/>
    </source>
</evidence>
<dbReference type="AlphaFoldDB" id="A0A8I2DAQ2"/>
<dbReference type="RefSeq" id="WP_210848382.1">
    <property type="nucleotide sequence ID" value="NZ_JAGKLY010000003.1"/>
</dbReference>
<evidence type="ECO:0000313" key="2">
    <source>
        <dbReference type="Proteomes" id="UP000674270"/>
    </source>
</evidence>
<organism evidence="1 2">
    <name type="scientific">Providencia huaxiensis</name>
    <dbReference type="NCBI Taxonomy" id="2027290"/>
    <lineage>
        <taxon>Bacteria</taxon>
        <taxon>Pseudomonadati</taxon>
        <taxon>Pseudomonadota</taxon>
        <taxon>Gammaproteobacteria</taxon>
        <taxon>Enterobacterales</taxon>
        <taxon>Morganellaceae</taxon>
        <taxon>Providencia</taxon>
    </lineage>
</organism>
<sequence length="103" mass="11516">MKFKHTPAPWKYTIRNANEIMTTFHGVTIGDVYLDITTANQKADSHLIAAAPELLEALIELVQSYDKCSIDHNGLCQEHFLQEVNDCTFKKANLAIAKALGQQ</sequence>
<accession>A0A8I2DAQ2</accession>
<proteinExistence type="predicted"/>